<accession>A0A8X7SG46</accession>
<keyword evidence="5" id="KW-1185">Reference proteome</keyword>
<dbReference type="OrthoDB" id="5583at2759"/>
<dbReference type="GO" id="GO:0045292">
    <property type="term" value="P:mRNA cis splicing, via spliceosome"/>
    <property type="evidence" value="ECO:0007669"/>
    <property type="project" value="TreeGrafter"/>
</dbReference>
<evidence type="ECO:0000256" key="2">
    <source>
        <dbReference type="ARBA" id="ARBA00006076"/>
    </source>
</evidence>
<dbReference type="EMBL" id="JAAMPC010000006">
    <property type="protein sequence ID" value="KAG2305613.1"/>
    <property type="molecule type" value="Genomic_DNA"/>
</dbReference>
<dbReference type="PANTHER" id="PTHR14152:SF5">
    <property type="entry name" value="U4_U6.U5 TRI-SNRNP-ASSOCIATED PROTEIN 1"/>
    <property type="match status" value="1"/>
</dbReference>
<protein>
    <submittedName>
        <fullName evidence="4">Uncharacterized protein</fullName>
    </submittedName>
</protein>
<sequence>MSQLNIAMKKNSMRKNKKFVINISAVKKEGLASSFEADQDLVSSVKNEKRRFESSERERDVFDQIKVCSKSDEKIDHGGSHDRSSVRDGVMREVNVGAGLSGALELLREQGTFKEKSSSSKRVGVTEDHGKDDRFKDAFNDIRIDRVDECGRILTEKEAFKKLCHGFHGKKPGKRKQEKWLRKQEGSSKNILESSDRAVERMRQVHAELKRIKNQCIVPRQNEFIYRRFRTDTEILRFSGSLRSSSVRAE</sequence>
<reference evidence="4 5" key="1">
    <citation type="submission" date="2020-02" db="EMBL/GenBank/DDBJ databases">
        <authorList>
            <person name="Ma Q."/>
            <person name="Huang Y."/>
            <person name="Song X."/>
            <person name="Pei D."/>
        </authorList>
    </citation>
    <scope>NUCLEOTIDE SEQUENCE [LARGE SCALE GENOMIC DNA]</scope>
    <source>
        <strain evidence="4">Sxm20200214</strain>
        <tissue evidence="4">Leaf</tissue>
    </source>
</reference>
<evidence type="ECO:0000313" key="5">
    <source>
        <dbReference type="Proteomes" id="UP000886595"/>
    </source>
</evidence>
<comment type="similarity">
    <text evidence="2">Belongs to the SNU66/SART1 family.</text>
</comment>
<evidence type="ECO:0000256" key="1">
    <source>
        <dbReference type="ARBA" id="ARBA00004123"/>
    </source>
</evidence>
<comment type="subcellular location">
    <subcellularLocation>
        <location evidence="1">Nucleus</location>
    </subcellularLocation>
</comment>
<evidence type="ECO:0000313" key="4">
    <source>
        <dbReference type="EMBL" id="KAG2305613.1"/>
    </source>
</evidence>
<dbReference type="AlphaFoldDB" id="A0A8X7SG46"/>
<name>A0A8X7SG46_BRACI</name>
<gene>
    <name evidence="4" type="ORF">Bca52824_025361</name>
</gene>
<dbReference type="InterPro" id="IPR005011">
    <property type="entry name" value="SNU66/SART1"/>
</dbReference>
<organism evidence="4 5">
    <name type="scientific">Brassica carinata</name>
    <name type="common">Ethiopian mustard</name>
    <name type="synonym">Abyssinian cabbage</name>
    <dbReference type="NCBI Taxonomy" id="52824"/>
    <lineage>
        <taxon>Eukaryota</taxon>
        <taxon>Viridiplantae</taxon>
        <taxon>Streptophyta</taxon>
        <taxon>Embryophyta</taxon>
        <taxon>Tracheophyta</taxon>
        <taxon>Spermatophyta</taxon>
        <taxon>Magnoliopsida</taxon>
        <taxon>eudicotyledons</taxon>
        <taxon>Gunneridae</taxon>
        <taxon>Pentapetalae</taxon>
        <taxon>rosids</taxon>
        <taxon>malvids</taxon>
        <taxon>Brassicales</taxon>
        <taxon>Brassicaceae</taxon>
        <taxon>Brassiceae</taxon>
        <taxon>Brassica</taxon>
    </lineage>
</organism>
<proteinExistence type="inferred from homology"/>
<dbReference type="GO" id="GO:0046540">
    <property type="term" value="C:U4/U6 x U5 tri-snRNP complex"/>
    <property type="evidence" value="ECO:0007669"/>
    <property type="project" value="TreeGrafter"/>
</dbReference>
<keyword evidence="3" id="KW-0539">Nucleus</keyword>
<dbReference type="GO" id="GO:0000481">
    <property type="term" value="P:maturation of 5S rRNA"/>
    <property type="evidence" value="ECO:0007669"/>
    <property type="project" value="TreeGrafter"/>
</dbReference>
<evidence type="ECO:0000256" key="3">
    <source>
        <dbReference type="ARBA" id="ARBA00023242"/>
    </source>
</evidence>
<dbReference type="Pfam" id="PF03343">
    <property type="entry name" value="SART-1"/>
    <property type="match status" value="1"/>
</dbReference>
<dbReference type="Proteomes" id="UP000886595">
    <property type="component" value="Unassembled WGS sequence"/>
</dbReference>
<comment type="caution">
    <text evidence="4">The sequence shown here is derived from an EMBL/GenBank/DDBJ whole genome shotgun (WGS) entry which is preliminary data.</text>
</comment>
<dbReference type="PANTHER" id="PTHR14152">
    <property type="entry name" value="SQUAMOUS CELL CARCINOMA ANTIGEN RECOGNISED BY CYTOTOXIC T LYMPHOCYTES"/>
    <property type="match status" value="1"/>
</dbReference>